<reference evidence="3" key="1">
    <citation type="journal article" date="2021" name="mSystems">
        <title>Bacteria and Archaea Synergistically Convert Glycine Betaine to Biogenic Methane in the Formosa Cold Seep of the South China Sea.</title>
        <authorList>
            <person name="Li L."/>
            <person name="Zhang W."/>
            <person name="Zhang S."/>
            <person name="Song L."/>
            <person name="Sun Q."/>
            <person name="Zhang H."/>
            <person name="Xiang H."/>
            <person name="Dong X."/>
        </authorList>
    </citation>
    <scope>NUCLEOTIDE SEQUENCE</scope>
    <source>
        <strain evidence="3">LLY</strain>
    </source>
</reference>
<keyword evidence="1" id="KW-0472">Membrane</keyword>
<keyword evidence="4" id="KW-1185">Reference proteome</keyword>
<dbReference type="PANTHER" id="PTHR38139:SF1">
    <property type="entry name" value="NUCLEOSIDE TRANSPORTER_FEOB GTPASE GATE DOMAIN-CONTAINING PROTEIN"/>
    <property type="match status" value="1"/>
</dbReference>
<evidence type="ECO:0000256" key="1">
    <source>
        <dbReference type="SAM" id="Phobius"/>
    </source>
</evidence>
<keyword evidence="1" id="KW-1133">Transmembrane helix</keyword>
<dbReference type="AlphaFoldDB" id="A0A9E4ZDC7"/>
<feature type="transmembrane region" description="Helical" evidence="1">
    <location>
        <begin position="12"/>
        <end position="34"/>
    </location>
</feature>
<organism evidence="3 4">
    <name type="scientific">Methanococcoides seepicolus</name>
    <dbReference type="NCBI Taxonomy" id="2828780"/>
    <lineage>
        <taxon>Archaea</taxon>
        <taxon>Methanobacteriati</taxon>
        <taxon>Methanobacteriota</taxon>
        <taxon>Stenosarchaea group</taxon>
        <taxon>Methanomicrobia</taxon>
        <taxon>Methanosarcinales</taxon>
        <taxon>Methanosarcinaceae</taxon>
        <taxon>Methanococcoides</taxon>
    </lineage>
</organism>
<feature type="transmembrane region" description="Helical" evidence="1">
    <location>
        <begin position="122"/>
        <end position="146"/>
    </location>
</feature>
<dbReference type="RefSeq" id="WP_250867592.1">
    <property type="nucleotide sequence ID" value="NZ_JAGSOI010000011.1"/>
</dbReference>
<accession>A0A9E4ZDC7</accession>
<comment type="caution">
    <text evidence="3">The sequence shown here is derived from an EMBL/GenBank/DDBJ whole genome shotgun (WGS) entry which is preliminary data.</text>
</comment>
<dbReference type="InterPro" id="IPR038880">
    <property type="entry name" value="MJ0871-like"/>
</dbReference>
<dbReference type="InterPro" id="IPR011642">
    <property type="entry name" value="Gate_dom"/>
</dbReference>
<dbReference type="Proteomes" id="UP001056766">
    <property type="component" value="Unassembled WGS sequence"/>
</dbReference>
<evidence type="ECO:0000259" key="2">
    <source>
        <dbReference type="Pfam" id="PF07670"/>
    </source>
</evidence>
<gene>
    <name evidence="3" type="ORF">KDK67_04265</name>
</gene>
<feature type="transmembrane region" description="Helical" evidence="1">
    <location>
        <begin position="247"/>
        <end position="267"/>
    </location>
</feature>
<name>A0A9E4ZDC7_9EURY</name>
<evidence type="ECO:0000313" key="4">
    <source>
        <dbReference type="Proteomes" id="UP001056766"/>
    </source>
</evidence>
<feature type="transmembrane region" description="Helical" evidence="1">
    <location>
        <begin position="178"/>
        <end position="196"/>
    </location>
</feature>
<evidence type="ECO:0000313" key="3">
    <source>
        <dbReference type="EMBL" id="MCM1986226.1"/>
    </source>
</evidence>
<dbReference type="Pfam" id="PF07670">
    <property type="entry name" value="Gate"/>
    <property type="match status" value="1"/>
</dbReference>
<reference evidence="3" key="2">
    <citation type="submission" date="2021-04" db="EMBL/GenBank/DDBJ databases">
        <authorList>
            <person name="Dong X."/>
        </authorList>
    </citation>
    <scope>NUCLEOTIDE SEQUENCE</scope>
    <source>
        <strain evidence="3">LLY</strain>
    </source>
</reference>
<proteinExistence type="predicted"/>
<feature type="domain" description="Nucleoside transporter/FeoB GTPase Gate" evidence="2">
    <location>
        <begin position="13"/>
        <end position="116"/>
    </location>
</feature>
<feature type="transmembrane region" description="Helical" evidence="1">
    <location>
        <begin position="288"/>
        <end position="311"/>
    </location>
</feature>
<dbReference type="EMBL" id="JAGSOI010000011">
    <property type="protein sequence ID" value="MCM1986226.1"/>
    <property type="molecule type" value="Genomic_DNA"/>
</dbReference>
<keyword evidence="1" id="KW-0812">Transmembrane</keyword>
<protein>
    <submittedName>
        <fullName evidence="3">Nucleoside recognition protein</fullName>
    </submittedName>
</protein>
<sequence length="314" mass="34912">MFDLFTRVLDFAFPVIITIFIGLFGTGVLIEMGLMQKLSRFTEPIFKHTHLPQACASAFMVSLGSTVAANSMVMKVKDEGFIDDREMMLCAILNSTPAYIREILTYQIPIVLPALGPIVGGFYVMVFIISAVVKVSVVIILSRIWFKEHNGALIEPETIERPKLKEAIRKAFNRQKRLFTKIAIIYLTMTTLVFALRERGAFETFNVLPLADIFGIPAESIIPLTTYMASPIIGISLLGPLISDGGITYLQAMIVLMLGSMFMLPILSIRSILPRYVSIFGPKVGFRIVAFSTGMSMAIRFIILIILLSIAKMQ</sequence>
<dbReference type="PANTHER" id="PTHR38139">
    <property type="entry name" value="GATE DOMAIN-CONTAINING PROTEIN"/>
    <property type="match status" value="1"/>
</dbReference>